<dbReference type="PANTHER" id="PTHR11999:SF70">
    <property type="entry name" value="MIP05841P"/>
    <property type="match status" value="1"/>
</dbReference>
<dbReference type="InterPro" id="IPR015421">
    <property type="entry name" value="PyrdxlP-dep_Trfase_major"/>
</dbReference>
<dbReference type="SUPFAM" id="SSF53383">
    <property type="entry name" value="PLP-dependent transferases"/>
    <property type="match status" value="1"/>
</dbReference>
<evidence type="ECO:0000256" key="4">
    <source>
        <dbReference type="ARBA" id="ARBA00022898"/>
    </source>
</evidence>
<dbReference type="Pfam" id="PF00282">
    <property type="entry name" value="Pyridoxal_deC"/>
    <property type="match status" value="1"/>
</dbReference>
<dbReference type="InterPro" id="IPR015424">
    <property type="entry name" value="PyrdxlP-dep_Trfase"/>
</dbReference>
<dbReference type="AlphaFoldDB" id="A0A6J4NBP3"/>
<dbReference type="PRINTS" id="PR00800">
    <property type="entry name" value="YHDCRBOXLASE"/>
</dbReference>
<accession>A0A6J4NBP3</accession>
<dbReference type="InterPro" id="IPR015422">
    <property type="entry name" value="PyrdxlP-dep_Trfase_small"/>
</dbReference>
<evidence type="ECO:0000256" key="6">
    <source>
        <dbReference type="PIRSR" id="PIRSR602129-50"/>
    </source>
</evidence>
<proteinExistence type="inferred from homology"/>
<dbReference type="EC" id="4.1.1.28" evidence="9"/>
<organism evidence="9">
    <name type="scientific">uncultured Gemmatimonadota bacterium</name>
    <dbReference type="NCBI Taxonomy" id="203437"/>
    <lineage>
        <taxon>Bacteria</taxon>
        <taxon>Pseudomonadati</taxon>
        <taxon>Gemmatimonadota</taxon>
        <taxon>environmental samples</taxon>
    </lineage>
</organism>
<dbReference type="GO" id="GO:0030170">
    <property type="term" value="F:pyridoxal phosphate binding"/>
    <property type="evidence" value="ECO:0007669"/>
    <property type="project" value="InterPro"/>
</dbReference>
<evidence type="ECO:0000256" key="5">
    <source>
        <dbReference type="ARBA" id="ARBA00023239"/>
    </source>
</evidence>
<keyword evidence="5 7" id="KW-0456">Lyase</keyword>
<keyword evidence="3" id="KW-0210">Decarboxylase</keyword>
<sequence length="568" mass="61854">MVLLRGIYFCSRCAAGRAVYDEDSGAICFRQQSAENMFSCDGGGSRPGCSRGGGVPPESTRNGIRNPAWPLPLHPRSPVFPGAMHDPDPTSSLAPPLGDIPPDEMRALLHQVADWAADYRAGIEGRRISPDVQPGEIAAALPAAMPEGPEPLRAILRDLDERVMPGVVHWGHPAFLGYFGSTSNGPALLAEVVAAALNVSAMTWKVSPSATELETVVLGWLRGMLGLAPEWEGIVYDTGSVAAMHALAAAREALGLDVRRRGLAGRPELPRLRVYASDQAHSSAEKSAIALGIGEENVRRIPSDAEFRMDVGQLRRALDEDARAGFRPLAVIATVGTTSTASVDPVAAIADVCAEHGVWLHVDAAYGGAMAMLPEGRWALDGCERADSLVVNPHKWLFVPLDFSVLFTRRPEWLRRTFSLVPEYLRGDASGDGGRDYMDYGIQLGRRFRALKAWMVFRAFGRSGIEARIREHCRLARLWSSWVEAEDEWQLTAPTTMSVVCFRHAPAGMRPQDVDAHNEGIAARVNAEGEVYLTHTSLRGRTSLRIGLGNLLTEERHLRTAWDRVRSG</sequence>
<comment type="cofactor">
    <cofactor evidence="1 6 7">
        <name>pyridoxal 5'-phosphate</name>
        <dbReference type="ChEBI" id="CHEBI:597326"/>
    </cofactor>
</comment>
<dbReference type="Gene3D" id="3.40.640.10">
    <property type="entry name" value="Type I PLP-dependent aspartate aminotransferase-like (Major domain)"/>
    <property type="match status" value="1"/>
</dbReference>
<feature type="compositionally biased region" description="Gly residues" evidence="8">
    <location>
        <begin position="42"/>
        <end position="55"/>
    </location>
</feature>
<dbReference type="Gene3D" id="1.20.1340.10">
    <property type="entry name" value="dopa decarboxylase, N-terminal domain"/>
    <property type="match status" value="1"/>
</dbReference>
<evidence type="ECO:0000256" key="7">
    <source>
        <dbReference type="RuleBase" id="RU000382"/>
    </source>
</evidence>
<dbReference type="InterPro" id="IPR010977">
    <property type="entry name" value="Aromatic_deC"/>
</dbReference>
<evidence type="ECO:0000256" key="8">
    <source>
        <dbReference type="SAM" id="MobiDB-lite"/>
    </source>
</evidence>
<feature type="region of interest" description="Disordered" evidence="8">
    <location>
        <begin position="42"/>
        <end position="68"/>
    </location>
</feature>
<protein>
    <submittedName>
        <fullName evidence="9">Aromatic-L-amino-acid decarboxylase</fullName>
        <ecNumber evidence="9">4.1.1.28</ecNumber>
    </submittedName>
</protein>
<dbReference type="EMBL" id="CADCTV010001107">
    <property type="protein sequence ID" value="CAA9379690.1"/>
    <property type="molecule type" value="Genomic_DNA"/>
</dbReference>
<dbReference type="GO" id="GO:0005737">
    <property type="term" value="C:cytoplasm"/>
    <property type="evidence" value="ECO:0007669"/>
    <property type="project" value="TreeGrafter"/>
</dbReference>
<evidence type="ECO:0000256" key="3">
    <source>
        <dbReference type="ARBA" id="ARBA00022793"/>
    </source>
</evidence>
<dbReference type="InterPro" id="IPR002129">
    <property type="entry name" value="PyrdxlP-dep_de-COase"/>
</dbReference>
<comment type="similarity">
    <text evidence="2 7">Belongs to the group II decarboxylase family.</text>
</comment>
<keyword evidence="4 6" id="KW-0663">Pyridoxal phosphate</keyword>
<dbReference type="Gene3D" id="3.90.1150.10">
    <property type="entry name" value="Aspartate Aminotransferase, domain 1"/>
    <property type="match status" value="1"/>
</dbReference>
<name>A0A6J4NBP3_9BACT</name>
<evidence type="ECO:0000256" key="2">
    <source>
        <dbReference type="ARBA" id="ARBA00009533"/>
    </source>
</evidence>
<reference evidence="9" key="1">
    <citation type="submission" date="2020-02" db="EMBL/GenBank/DDBJ databases">
        <authorList>
            <person name="Meier V. D."/>
        </authorList>
    </citation>
    <scope>NUCLEOTIDE SEQUENCE</scope>
    <source>
        <strain evidence="9">AVDCRST_MAG89</strain>
    </source>
</reference>
<feature type="modified residue" description="N6-(pyridoxal phosphate)lysine" evidence="6">
    <location>
        <position position="395"/>
    </location>
</feature>
<evidence type="ECO:0000313" key="9">
    <source>
        <dbReference type="EMBL" id="CAA9379690.1"/>
    </source>
</evidence>
<dbReference type="PANTHER" id="PTHR11999">
    <property type="entry name" value="GROUP II PYRIDOXAL-5-PHOSPHATE DECARBOXYLASE"/>
    <property type="match status" value="1"/>
</dbReference>
<dbReference type="GO" id="GO:0004058">
    <property type="term" value="F:aromatic-L-amino-acid decarboxylase activity"/>
    <property type="evidence" value="ECO:0007669"/>
    <property type="project" value="UniProtKB-EC"/>
</dbReference>
<dbReference type="GO" id="GO:0019752">
    <property type="term" value="P:carboxylic acid metabolic process"/>
    <property type="evidence" value="ECO:0007669"/>
    <property type="project" value="InterPro"/>
</dbReference>
<evidence type="ECO:0000256" key="1">
    <source>
        <dbReference type="ARBA" id="ARBA00001933"/>
    </source>
</evidence>
<gene>
    <name evidence="9" type="ORF">AVDCRST_MAG89-5274</name>
</gene>
<dbReference type="GO" id="GO:0006520">
    <property type="term" value="P:amino acid metabolic process"/>
    <property type="evidence" value="ECO:0007669"/>
    <property type="project" value="InterPro"/>
</dbReference>